<dbReference type="Proteomes" id="UP001165121">
    <property type="component" value="Unassembled WGS sequence"/>
</dbReference>
<evidence type="ECO:0000313" key="2">
    <source>
        <dbReference type="EMBL" id="GMF34959.1"/>
    </source>
</evidence>
<name>A0A9W6XB41_9STRA</name>
<dbReference type="OrthoDB" id="96218at2759"/>
<keyword evidence="3" id="KW-1185">Reference proteome</keyword>
<comment type="caution">
    <text evidence="2">The sequence shown here is derived from an EMBL/GenBank/DDBJ whole genome shotgun (WGS) entry which is preliminary data.</text>
</comment>
<reference evidence="2" key="1">
    <citation type="submission" date="2023-04" db="EMBL/GenBank/DDBJ databases">
        <title>Phytophthora fragariaefolia NBRC 109709.</title>
        <authorList>
            <person name="Ichikawa N."/>
            <person name="Sato H."/>
            <person name="Tonouchi N."/>
        </authorList>
    </citation>
    <scope>NUCLEOTIDE SEQUENCE</scope>
    <source>
        <strain evidence="2">NBRC 109709</strain>
    </source>
</reference>
<sequence>MSEGTATQHDNFVDFAFKPRFITAITRQQTQAAKKRVRFADTHDEDSEALPVQPEPVDRPSDATTESYHVENGDISPGAAERRPSAENVDPL</sequence>
<dbReference type="AlphaFoldDB" id="A0A9W6XB41"/>
<protein>
    <submittedName>
        <fullName evidence="2">Unnamed protein product</fullName>
    </submittedName>
</protein>
<gene>
    <name evidence="2" type="ORF">Pfra01_000912700</name>
</gene>
<evidence type="ECO:0000256" key="1">
    <source>
        <dbReference type="SAM" id="MobiDB-lite"/>
    </source>
</evidence>
<accession>A0A9W6XB41</accession>
<feature type="region of interest" description="Disordered" evidence="1">
    <location>
        <begin position="29"/>
        <end position="92"/>
    </location>
</feature>
<proteinExistence type="predicted"/>
<dbReference type="EMBL" id="BSXT01000840">
    <property type="protein sequence ID" value="GMF34959.1"/>
    <property type="molecule type" value="Genomic_DNA"/>
</dbReference>
<organism evidence="2 3">
    <name type="scientific">Phytophthora fragariaefolia</name>
    <dbReference type="NCBI Taxonomy" id="1490495"/>
    <lineage>
        <taxon>Eukaryota</taxon>
        <taxon>Sar</taxon>
        <taxon>Stramenopiles</taxon>
        <taxon>Oomycota</taxon>
        <taxon>Peronosporomycetes</taxon>
        <taxon>Peronosporales</taxon>
        <taxon>Peronosporaceae</taxon>
        <taxon>Phytophthora</taxon>
    </lineage>
</organism>
<evidence type="ECO:0000313" key="3">
    <source>
        <dbReference type="Proteomes" id="UP001165121"/>
    </source>
</evidence>